<keyword evidence="8 12" id="KW-0560">Oxidoreductase</keyword>
<comment type="catalytic activity">
    <reaction evidence="12">
        <text>a 4-hydroxy-3-(all-trans-polyprenyl)benzoate + 2 reduced [2Fe-2S]-[ferredoxin] + O2 + 2 H(+) = a 3,4-dihydroxy-5-(all-trans-polyprenyl)benzoate + 2 oxidized [2Fe-2S]-[ferredoxin] + H2O</text>
        <dbReference type="Rhea" id="RHEA:81195"/>
        <dbReference type="Rhea" id="RHEA-COMP:9514"/>
        <dbReference type="Rhea" id="RHEA-COMP:10000"/>
        <dbReference type="Rhea" id="RHEA-COMP:10001"/>
        <dbReference type="Rhea" id="RHEA-COMP:10930"/>
        <dbReference type="ChEBI" id="CHEBI:15377"/>
        <dbReference type="ChEBI" id="CHEBI:15378"/>
        <dbReference type="ChEBI" id="CHEBI:15379"/>
        <dbReference type="ChEBI" id="CHEBI:33737"/>
        <dbReference type="ChEBI" id="CHEBI:33738"/>
        <dbReference type="ChEBI" id="CHEBI:64694"/>
        <dbReference type="ChEBI" id="CHEBI:78396"/>
        <dbReference type="EC" id="1.14.15.45"/>
    </reaction>
</comment>
<dbReference type="NCBIfam" id="TIGR01989">
    <property type="entry name" value="COQ6"/>
    <property type="match status" value="1"/>
</dbReference>
<evidence type="ECO:0000256" key="7">
    <source>
        <dbReference type="ARBA" id="ARBA00022946"/>
    </source>
</evidence>
<dbReference type="Gene3D" id="3.50.50.60">
    <property type="entry name" value="FAD/NAD(P)-binding domain"/>
    <property type="match status" value="2"/>
</dbReference>
<dbReference type="PROSITE" id="PS01304">
    <property type="entry name" value="UBIH"/>
    <property type="match status" value="1"/>
</dbReference>
<keyword evidence="5 12" id="KW-0999">Mitochondrion inner membrane</keyword>
<evidence type="ECO:0000256" key="10">
    <source>
        <dbReference type="ARBA" id="ARBA00023128"/>
    </source>
</evidence>
<evidence type="ECO:0000256" key="6">
    <source>
        <dbReference type="ARBA" id="ARBA00022827"/>
    </source>
</evidence>
<dbReference type="UniPathway" id="UPA00232"/>
<evidence type="ECO:0000256" key="11">
    <source>
        <dbReference type="ARBA" id="ARBA00023136"/>
    </source>
</evidence>
<comment type="similarity">
    <text evidence="2 12">Belongs to the UbiH/COQ6 family.</text>
</comment>
<dbReference type="GO" id="GO:0106364">
    <property type="term" value="F:4-hydroxy-3-all-trans-polyprenylbenzoate oxygenase activity"/>
    <property type="evidence" value="ECO:0007669"/>
    <property type="project" value="UniProtKB-EC"/>
</dbReference>
<dbReference type="HAMAP" id="MF_03193">
    <property type="entry name" value="COQ6_monooxygenase"/>
    <property type="match status" value="1"/>
</dbReference>
<dbReference type="GO" id="GO:0031314">
    <property type="term" value="C:extrinsic component of mitochondrial inner membrane"/>
    <property type="evidence" value="ECO:0007669"/>
    <property type="project" value="UniProtKB-UniRule"/>
</dbReference>
<comment type="subcellular location">
    <subcellularLocation>
        <location evidence="12">Mitochondrion inner membrane</location>
        <topology evidence="12">Peripheral membrane protein</topology>
        <orientation evidence="12">Matrix side</orientation>
    </subcellularLocation>
</comment>
<dbReference type="SUPFAM" id="SSF51905">
    <property type="entry name" value="FAD/NAD(P)-binding domain"/>
    <property type="match status" value="1"/>
</dbReference>
<evidence type="ECO:0000256" key="12">
    <source>
        <dbReference type="HAMAP-Rule" id="MF_03193"/>
    </source>
</evidence>
<dbReference type="FunFam" id="3.50.50.60:FF:000021">
    <property type="entry name" value="Ubiquinone biosynthesis monooxygenase COQ6"/>
    <property type="match status" value="1"/>
</dbReference>
<name>A0A7I4YVA1_HAECO</name>
<keyword evidence="7" id="KW-0809">Transit peptide</keyword>
<dbReference type="EC" id="1.14.15.45" evidence="12"/>
<comment type="cofactor">
    <cofactor evidence="1 12">
        <name>FAD</name>
        <dbReference type="ChEBI" id="CHEBI:57692"/>
    </cofactor>
</comment>
<dbReference type="PANTHER" id="PTHR43876:SF7">
    <property type="entry name" value="UBIQUINONE BIOSYNTHESIS MONOOXYGENASE COQ6, MITOCHONDRIAL"/>
    <property type="match status" value="1"/>
</dbReference>
<evidence type="ECO:0000313" key="15">
    <source>
        <dbReference type="WBParaSite" id="HCON_00145285-00001"/>
    </source>
</evidence>
<dbReference type="WBParaSite" id="HCON_00145285-00001">
    <property type="protein sequence ID" value="HCON_00145285-00001"/>
    <property type="gene ID" value="HCON_00145285"/>
</dbReference>
<dbReference type="PRINTS" id="PR00420">
    <property type="entry name" value="RNGMNOXGNASE"/>
</dbReference>
<evidence type="ECO:0000256" key="5">
    <source>
        <dbReference type="ARBA" id="ARBA00022792"/>
    </source>
</evidence>
<reference evidence="15" key="1">
    <citation type="submission" date="2020-12" db="UniProtKB">
        <authorList>
            <consortium name="WormBaseParasite"/>
        </authorList>
    </citation>
    <scope>IDENTIFICATION</scope>
    <source>
        <strain evidence="15">MHco3</strain>
    </source>
</reference>
<keyword evidence="11 12" id="KW-0472">Membrane</keyword>
<comment type="function">
    <text evidence="12">FAD-dependent monooxygenase required for two non-consecutive steps during ubiquinone biosynthesis. Required for the C5-ring hydroxylation during ubiquinone biosynthesis by catalyzing the hydroxylation of 4-hydroxy-3-(all-trans-polyprenyl)benzoic acid to 3,4-dihydroxy-5-(all-trans-polyprenyl)benzoic acid. Also acts downstream of coq4, for the C1-hydroxylation during ubiquinone biosynthesis by catalyzing the hydroxylation of 2-methoxy-6-(all-trans-polyprenyl)phenol to 2-methoxy-6-(all-trans-polyprenyl)benzene-1,4-diol. The electrons required for the hydroxylation reaction are funneled indirectly to coq6 from NADPH via a ferredoxin/ferredoxin reductase system.</text>
</comment>
<sequence length="452" mass="49372">MLLGCRSCHFCGVRHASTSQFYDTVIVGGGMVGNAMACALGLNPQFSSRRILLLEKGKNTSLPKSPPEQYSNRVSAVGPAAVHLFKNIGVWDRLQAHRVKRVNQLRVLDNCSTAELELDQPVKEQEVAYIIENNAIVGALYDKISSSCPTVEIKSEASVKSCRVSSSLFDAAHIELENGEQIETSLVIGADGSNSKVRQSMDVNYTAFGYNQSGVVATLVIETPGENDVAWQRFSRAGPIAYLPLTSKLSSLVWTTSTDHANELLSLSKEEFVDELNNSMFTDEDQNDFVNKSLFLFSKMPFTSKRMGATAVPPHVVALQGDTRAAFPLGFGHCHMYVLPRCALIGDAAHRIHPLAGQGVNLGWNDVAVLNDVLSRAASDGADLGALTYLKEFDTRAQRHNLPVMVMCDWLNRLYRTNAAPIVMLRSMGLSAFNKLSPIKDLLVSQLSTPAH</sequence>
<proteinExistence type="inferred from homology"/>
<dbReference type="InterPro" id="IPR010971">
    <property type="entry name" value="UbiH/COQ6"/>
</dbReference>
<dbReference type="OMA" id="VKQMQVW"/>
<comment type="pathway">
    <text evidence="12">Cofactor biosynthesis; ubiquinone biosynthesis.</text>
</comment>
<comment type="catalytic activity">
    <reaction evidence="12">
        <text>a 2-methoxy-6-(all-trans-polyprenyl)phenol + 2 reduced [2Fe-2S]-[ferredoxin] + O2 + 2 H(+) = a 2-methoxy-6-(all-trans-polyprenyl)benzene-1,4-diol + 2 oxidized [2Fe-2S]-[ferredoxin] + H2O</text>
        <dbReference type="Rhea" id="RHEA:81183"/>
        <dbReference type="Rhea" id="RHEA-COMP:9551"/>
        <dbReference type="Rhea" id="RHEA-COMP:10000"/>
        <dbReference type="Rhea" id="RHEA-COMP:10001"/>
        <dbReference type="Rhea" id="RHEA-COMP:10858"/>
        <dbReference type="ChEBI" id="CHEBI:15377"/>
        <dbReference type="ChEBI" id="CHEBI:15378"/>
        <dbReference type="ChEBI" id="CHEBI:15379"/>
        <dbReference type="ChEBI" id="CHEBI:33737"/>
        <dbReference type="ChEBI" id="CHEBI:33738"/>
        <dbReference type="ChEBI" id="CHEBI:62731"/>
        <dbReference type="ChEBI" id="CHEBI:84166"/>
        <dbReference type="EC" id="1.14.15.46"/>
    </reaction>
</comment>
<evidence type="ECO:0000256" key="2">
    <source>
        <dbReference type="ARBA" id="ARBA00005349"/>
    </source>
</evidence>
<dbReference type="GO" id="GO:0016712">
    <property type="term" value="F:oxidoreductase activity, acting on paired donors, with incorporation or reduction of molecular oxygen, reduced flavin or flavoprotein as one donor, and incorporation of one atom of oxygen"/>
    <property type="evidence" value="ECO:0007669"/>
    <property type="project" value="UniProtKB-UniRule"/>
</dbReference>
<dbReference type="AlphaFoldDB" id="A0A7I4YVA1"/>
<dbReference type="InterPro" id="IPR051205">
    <property type="entry name" value="UbiH/COQ6_monooxygenase"/>
</dbReference>
<keyword evidence="6 12" id="KW-0274">FAD</keyword>
<keyword evidence="3 12" id="KW-0285">Flavoprotein</keyword>
<evidence type="ECO:0000256" key="9">
    <source>
        <dbReference type="ARBA" id="ARBA00023033"/>
    </source>
</evidence>
<dbReference type="GO" id="GO:0120538">
    <property type="term" value="F:2-methoxy-6-polyprenolphenol 4-hydroxylase activity"/>
    <property type="evidence" value="ECO:0007669"/>
    <property type="project" value="UniProtKB-EC"/>
</dbReference>
<dbReference type="EC" id="1.14.15.46" evidence="12"/>
<dbReference type="PANTHER" id="PTHR43876">
    <property type="entry name" value="UBIQUINONE BIOSYNTHESIS MONOOXYGENASE COQ6, MITOCHONDRIAL"/>
    <property type="match status" value="1"/>
</dbReference>
<keyword evidence="9 12" id="KW-0503">Monooxygenase</keyword>
<evidence type="ECO:0000256" key="4">
    <source>
        <dbReference type="ARBA" id="ARBA00022688"/>
    </source>
</evidence>
<dbReference type="Proteomes" id="UP000025227">
    <property type="component" value="Unplaced"/>
</dbReference>
<evidence type="ECO:0000259" key="13">
    <source>
        <dbReference type="Pfam" id="PF01494"/>
    </source>
</evidence>
<evidence type="ECO:0000256" key="1">
    <source>
        <dbReference type="ARBA" id="ARBA00001974"/>
    </source>
</evidence>
<dbReference type="OrthoDB" id="683240at2759"/>
<keyword evidence="4 12" id="KW-0831">Ubiquinone biosynthesis</keyword>
<dbReference type="InterPro" id="IPR000689">
    <property type="entry name" value="UbQ_mOase_COQ6"/>
</dbReference>
<dbReference type="InterPro" id="IPR018168">
    <property type="entry name" value="Ubi_Hdrlase_CS"/>
</dbReference>
<dbReference type="GO" id="GO:0071949">
    <property type="term" value="F:FAD binding"/>
    <property type="evidence" value="ECO:0007669"/>
    <property type="project" value="InterPro"/>
</dbReference>
<keyword evidence="10 12" id="KW-0496">Mitochondrion</keyword>
<dbReference type="InterPro" id="IPR002938">
    <property type="entry name" value="FAD-bd"/>
</dbReference>
<accession>A0A7I4YVA1</accession>
<keyword evidence="14" id="KW-1185">Reference proteome</keyword>
<evidence type="ECO:0000313" key="14">
    <source>
        <dbReference type="Proteomes" id="UP000025227"/>
    </source>
</evidence>
<feature type="domain" description="FAD-binding" evidence="13">
    <location>
        <begin position="341"/>
        <end position="398"/>
    </location>
</feature>
<dbReference type="NCBIfam" id="TIGR01988">
    <property type="entry name" value="Ubi-OHases"/>
    <property type="match status" value="1"/>
</dbReference>
<dbReference type="Pfam" id="PF01494">
    <property type="entry name" value="FAD_binding_3"/>
    <property type="match status" value="2"/>
</dbReference>
<dbReference type="FunFam" id="3.50.50.60:FF:000086">
    <property type="entry name" value="Ubiquinone biosynthesis monooxygenase COQ6, mitochondrial"/>
    <property type="match status" value="1"/>
</dbReference>
<feature type="domain" description="FAD-binding" evidence="13">
    <location>
        <begin position="23"/>
        <end position="296"/>
    </location>
</feature>
<dbReference type="InterPro" id="IPR036188">
    <property type="entry name" value="FAD/NAD-bd_sf"/>
</dbReference>
<protein>
    <recommendedName>
        <fullName evidence="12">Ubiquinone biosynthesis monooxygenase COQ6, mitochondrial</fullName>
        <ecNumber evidence="12">1.14.15.45</ecNumber>
    </recommendedName>
    <alternativeName>
        <fullName evidence="12">2-methoxy-6-polyprenolphenol 4-hydroxylase</fullName>
        <ecNumber evidence="12">1.14.15.46</ecNumber>
    </alternativeName>
</protein>
<organism evidence="14 15">
    <name type="scientific">Haemonchus contortus</name>
    <name type="common">Barber pole worm</name>
    <dbReference type="NCBI Taxonomy" id="6289"/>
    <lineage>
        <taxon>Eukaryota</taxon>
        <taxon>Metazoa</taxon>
        <taxon>Ecdysozoa</taxon>
        <taxon>Nematoda</taxon>
        <taxon>Chromadorea</taxon>
        <taxon>Rhabditida</taxon>
        <taxon>Rhabditina</taxon>
        <taxon>Rhabditomorpha</taxon>
        <taxon>Strongyloidea</taxon>
        <taxon>Trichostrongylidae</taxon>
        <taxon>Haemonchus</taxon>
    </lineage>
</organism>
<evidence type="ECO:0000256" key="3">
    <source>
        <dbReference type="ARBA" id="ARBA00022630"/>
    </source>
</evidence>
<evidence type="ECO:0000256" key="8">
    <source>
        <dbReference type="ARBA" id="ARBA00023002"/>
    </source>
</evidence>
<comment type="subunit">
    <text evidence="12">Component of a multi-subunit COQ enzyme complex.</text>
</comment>